<organism evidence="9 10">
    <name type="scientific">Cryobacterium zhongshanensis</name>
    <dbReference type="NCBI Taxonomy" id="2928153"/>
    <lineage>
        <taxon>Bacteria</taxon>
        <taxon>Bacillati</taxon>
        <taxon>Actinomycetota</taxon>
        <taxon>Actinomycetes</taxon>
        <taxon>Micrococcales</taxon>
        <taxon>Microbacteriaceae</taxon>
        <taxon>Cryobacterium</taxon>
    </lineage>
</organism>
<evidence type="ECO:0000256" key="6">
    <source>
        <dbReference type="ARBA" id="ARBA00023136"/>
    </source>
</evidence>
<evidence type="ECO:0000256" key="2">
    <source>
        <dbReference type="ARBA" id="ARBA00007362"/>
    </source>
</evidence>
<comment type="subcellular location">
    <subcellularLocation>
        <location evidence="1">Cell membrane</location>
        <topology evidence="1">Multi-pass membrane protein</topology>
    </subcellularLocation>
</comment>
<feature type="transmembrane region" description="Helical" evidence="7">
    <location>
        <begin position="276"/>
        <end position="295"/>
    </location>
</feature>
<dbReference type="EMBL" id="JALGAR010000001">
    <property type="protein sequence ID" value="MCI4657393.1"/>
    <property type="molecule type" value="Genomic_DNA"/>
</dbReference>
<dbReference type="PANTHER" id="PTHR42920:SF5">
    <property type="entry name" value="EAMA DOMAIN-CONTAINING PROTEIN"/>
    <property type="match status" value="1"/>
</dbReference>
<evidence type="ECO:0000256" key="1">
    <source>
        <dbReference type="ARBA" id="ARBA00004651"/>
    </source>
</evidence>
<dbReference type="InterPro" id="IPR037185">
    <property type="entry name" value="EmrE-like"/>
</dbReference>
<dbReference type="AlphaFoldDB" id="A0AA41QUH2"/>
<dbReference type="InterPro" id="IPR051258">
    <property type="entry name" value="Diverse_Substrate_Transporter"/>
</dbReference>
<keyword evidence="5 7" id="KW-1133">Transmembrane helix</keyword>
<evidence type="ECO:0000256" key="7">
    <source>
        <dbReference type="SAM" id="Phobius"/>
    </source>
</evidence>
<name>A0AA41QUH2_9MICO</name>
<evidence type="ECO:0000256" key="4">
    <source>
        <dbReference type="ARBA" id="ARBA00022692"/>
    </source>
</evidence>
<evidence type="ECO:0000313" key="9">
    <source>
        <dbReference type="EMBL" id="MCI4657393.1"/>
    </source>
</evidence>
<proteinExistence type="inferred from homology"/>
<dbReference type="Pfam" id="PF00892">
    <property type="entry name" value="EamA"/>
    <property type="match status" value="2"/>
</dbReference>
<dbReference type="SUPFAM" id="SSF103481">
    <property type="entry name" value="Multidrug resistance efflux transporter EmrE"/>
    <property type="match status" value="2"/>
</dbReference>
<evidence type="ECO:0000259" key="8">
    <source>
        <dbReference type="Pfam" id="PF00892"/>
    </source>
</evidence>
<feature type="transmembrane region" description="Helical" evidence="7">
    <location>
        <begin position="218"/>
        <end position="238"/>
    </location>
</feature>
<dbReference type="Gene3D" id="1.10.3730.20">
    <property type="match status" value="2"/>
</dbReference>
<feature type="transmembrane region" description="Helical" evidence="7">
    <location>
        <begin position="121"/>
        <end position="140"/>
    </location>
</feature>
<comment type="caution">
    <text evidence="9">The sequence shown here is derived from an EMBL/GenBank/DDBJ whole genome shotgun (WGS) entry which is preliminary data.</text>
</comment>
<evidence type="ECO:0000313" key="10">
    <source>
        <dbReference type="Proteomes" id="UP001165341"/>
    </source>
</evidence>
<evidence type="ECO:0000256" key="5">
    <source>
        <dbReference type="ARBA" id="ARBA00022989"/>
    </source>
</evidence>
<feature type="transmembrane region" description="Helical" evidence="7">
    <location>
        <begin position="64"/>
        <end position="82"/>
    </location>
</feature>
<keyword evidence="6 7" id="KW-0472">Membrane</keyword>
<dbReference type="GO" id="GO:0005886">
    <property type="term" value="C:plasma membrane"/>
    <property type="evidence" value="ECO:0007669"/>
    <property type="project" value="UniProtKB-SubCell"/>
</dbReference>
<reference evidence="9" key="1">
    <citation type="submission" date="2022-03" db="EMBL/GenBank/DDBJ databases">
        <title>Cryobacterium sp. nov. strain ZS14-85, isolated from Antarctic soil.</title>
        <authorList>
            <person name="Li J."/>
            <person name="Niu G."/>
        </authorList>
    </citation>
    <scope>NUCLEOTIDE SEQUENCE</scope>
    <source>
        <strain evidence="9">ZS14-85</strain>
    </source>
</reference>
<feature type="domain" description="EamA" evidence="8">
    <location>
        <begin position="1"/>
        <end position="135"/>
    </location>
</feature>
<gene>
    <name evidence="9" type="ORF">MQH31_06155</name>
</gene>
<dbReference type="PANTHER" id="PTHR42920">
    <property type="entry name" value="OS03G0707200 PROTEIN-RELATED"/>
    <property type="match status" value="1"/>
</dbReference>
<feature type="transmembrane region" description="Helical" evidence="7">
    <location>
        <begin position="88"/>
        <end position="109"/>
    </location>
</feature>
<accession>A0AA41QUH2</accession>
<dbReference type="InterPro" id="IPR000620">
    <property type="entry name" value="EamA_dom"/>
</dbReference>
<protein>
    <submittedName>
        <fullName evidence="9">DMT family transporter</fullName>
    </submittedName>
</protein>
<feature type="transmembrane region" description="Helical" evidence="7">
    <location>
        <begin position="250"/>
        <end position="270"/>
    </location>
</feature>
<dbReference type="RefSeq" id="WP_243011322.1">
    <property type="nucleotide sequence ID" value="NZ_JALGAR010000001.1"/>
</dbReference>
<feature type="transmembrane region" description="Helical" evidence="7">
    <location>
        <begin position="30"/>
        <end position="52"/>
    </location>
</feature>
<feature type="transmembrane region" description="Helical" evidence="7">
    <location>
        <begin position="146"/>
        <end position="164"/>
    </location>
</feature>
<feature type="domain" description="EamA" evidence="8">
    <location>
        <begin position="146"/>
        <end position="291"/>
    </location>
</feature>
<feature type="transmembrane region" description="Helical" evidence="7">
    <location>
        <begin position="176"/>
        <end position="198"/>
    </location>
</feature>
<keyword evidence="10" id="KW-1185">Reference proteome</keyword>
<sequence length="317" mass="33784">MGYLYALLASLLFGLNGSTTKVIVEAGLSPAQLTFVRVTVIMVLAGTVLLVTNRRAFRIDRRQLAVMALLGVAGVALIQWFYAVAISLLPVGIALMLEYSGVLLIALVARFVFRERVKPRIWWAIGCVLVGMAVVAQIWASPLSTLGVLAGVAAAICLAVYFLVGERQVASSSPLAVAFWSMLFASAFWLLFSGWWQIDPALLTQSVHLHGHLETVAAPLWTLLLWNGVLGSFAPYLFSYMALARLTATAAGIVSASEVIFAFAFAFLWLGETLDGVQAIGAVLVLAGIIVAQTARANRPVDLDLAGPGVTGAIQLP</sequence>
<evidence type="ECO:0000256" key="3">
    <source>
        <dbReference type="ARBA" id="ARBA00022475"/>
    </source>
</evidence>
<dbReference type="Proteomes" id="UP001165341">
    <property type="component" value="Unassembled WGS sequence"/>
</dbReference>
<keyword evidence="3" id="KW-1003">Cell membrane</keyword>
<comment type="similarity">
    <text evidence="2">Belongs to the EamA transporter family.</text>
</comment>
<keyword evidence="4 7" id="KW-0812">Transmembrane</keyword>